<dbReference type="EMBL" id="JACVVK020000007">
    <property type="protein sequence ID" value="KAK7506321.1"/>
    <property type="molecule type" value="Genomic_DNA"/>
</dbReference>
<reference evidence="2 3" key="1">
    <citation type="journal article" date="2023" name="Sci. Data">
        <title>Genome assembly of the Korean intertidal mud-creeper Batillaria attramentaria.</title>
        <authorList>
            <person name="Patra A.K."/>
            <person name="Ho P.T."/>
            <person name="Jun S."/>
            <person name="Lee S.J."/>
            <person name="Kim Y."/>
            <person name="Won Y.J."/>
        </authorList>
    </citation>
    <scope>NUCLEOTIDE SEQUENCE [LARGE SCALE GENOMIC DNA]</scope>
    <source>
        <strain evidence="2">Wonlab-2016</strain>
    </source>
</reference>
<feature type="region of interest" description="Disordered" evidence="1">
    <location>
        <begin position="1"/>
        <end position="106"/>
    </location>
</feature>
<comment type="caution">
    <text evidence="2">The sequence shown here is derived from an EMBL/GenBank/DDBJ whole genome shotgun (WGS) entry which is preliminary data.</text>
</comment>
<evidence type="ECO:0000256" key="1">
    <source>
        <dbReference type="SAM" id="MobiDB-lite"/>
    </source>
</evidence>
<gene>
    <name evidence="2" type="ORF">BaRGS_00002433</name>
</gene>
<dbReference type="AlphaFoldDB" id="A0ABD0M3I6"/>
<evidence type="ECO:0000313" key="3">
    <source>
        <dbReference type="Proteomes" id="UP001519460"/>
    </source>
</evidence>
<sequence>MHSVSSMNNLIKRRKLPMDPRSETRGYTELKLHCKGNPAGVVSRAGASTGGSRSGGAGSQSRPAPVRTDTVARLRGLRRGSSPSGPLFSPTDKTEIISQSPSFTLT</sequence>
<feature type="compositionally biased region" description="Polar residues" evidence="1">
    <location>
        <begin position="96"/>
        <end position="106"/>
    </location>
</feature>
<dbReference type="Proteomes" id="UP001519460">
    <property type="component" value="Unassembled WGS sequence"/>
</dbReference>
<proteinExistence type="predicted"/>
<accession>A0ABD0M3I6</accession>
<name>A0ABD0M3I6_9CAEN</name>
<evidence type="ECO:0000313" key="2">
    <source>
        <dbReference type="EMBL" id="KAK7506321.1"/>
    </source>
</evidence>
<feature type="compositionally biased region" description="Basic and acidic residues" evidence="1">
    <location>
        <begin position="16"/>
        <end position="32"/>
    </location>
</feature>
<organism evidence="2 3">
    <name type="scientific">Batillaria attramentaria</name>
    <dbReference type="NCBI Taxonomy" id="370345"/>
    <lineage>
        <taxon>Eukaryota</taxon>
        <taxon>Metazoa</taxon>
        <taxon>Spiralia</taxon>
        <taxon>Lophotrochozoa</taxon>
        <taxon>Mollusca</taxon>
        <taxon>Gastropoda</taxon>
        <taxon>Caenogastropoda</taxon>
        <taxon>Sorbeoconcha</taxon>
        <taxon>Cerithioidea</taxon>
        <taxon>Batillariidae</taxon>
        <taxon>Batillaria</taxon>
    </lineage>
</organism>
<keyword evidence="3" id="KW-1185">Reference proteome</keyword>
<feature type="compositionally biased region" description="Gly residues" evidence="1">
    <location>
        <begin position="48"/>
        <end position="58"/>
    </location>
</feature>
<protein>
    <submittedName>
        <fullName evidence="2">Uncharacterized protein</fullName>
    </submittedName>
</protein>